<keyword evidence="3" id="KW-0238">DNA-binding</keyword>
<dbReference type="Pfam" id="PF00126">
    <property type="entry name" value="HTH_1"/>
    <property type="match status" value="1"/>
</dbReference>
<name>A0A081FYM1_9GAMM</name>
<organism evidence="6 7">
    <name type="scientific">Marinobacterium lacunae</name>
    <dbReference type="NCBI Taxonomy" id="1232683"/>
    <lineage>
        <taxon>Bacteria</taxon>
        <taxon>Pseudomonadati</taxon>
        <taxon>Pseudomonadota</taxon>
        <taxon>Gammaproteobacteria</taxon>
        <taxon>Oceanospirillales</taxon>
        <taxon>Oceanospirillaceae</taxon>
        <taxon>Marinobacterium</taxon>
    </lineage>
</organism>
<comment type="similarity">
    <text evidence="1">Belongs to the LysR transcriptional regulatory family.</text>
</comment>
<dbReference type="FunFam" id="1.10.10.10:FF:000001">
    <property type="entry name" value="LysR family transcriptional regulator"/>
    <property type="match status" value="1"/>
</dbReference>
<dbReference type="Gene3D" id="1.10.10.10">
    <property type="entry name" value="Winged helix-like DNA-binding domain superfamily/Winged helix DNA-binding domain"/>
    <property type="match status" value="1"/>
</dbReference>
<dbReference type="AlphaFoldDB" id="A0A081FYM1"/>
<dbReference type="InterPro" id="IPR005119">
    <property type="entry name" value="LysR_subst-bd"/>
</dbReference>
<dbReference type="InterPro" id="IPR036388">
    <property type="entry name" value="WH-like_DNA-bd_sf"/>
</dbReference>
<dbReference type="FunFam" id="3.40.190.10:FF:000017">
    <property type="entry name" value="Glycine cleavage system transcriptional activator"/>
    <property type="match status" value="1"/>
</dbReference>
<reference evidence="6 7" key="1">
    <citation type="submission" date="2014-04" db="EMBL/GenBank/DDBJ databases">
        <title>Marinobacterium kochiensis sp. nov., isolated from sediment sample collected from Kochi backwaters in Kerala, India.</title>
        <authorList>
            <person name="Singh A."/>
            <person name="Pinnaka A.K."/>
        </authorList>
    </citation>
    <scope>NUCLEOTIDE SEQUENCE [LARGE SCALE GENOMIC DNA]</scope>
    <source>
        <strain evidence="6 7">AK27</strain>
    </source>
</reference>
<dbReference type="Gene3D" id="3.40.190.10">
    <property type="entry name" value="Periplasmic binding protein-like II"/>
    <property type="match status" value="2"/>
</dbReference>
<dbReference type="GO" id="GO:0006351">
    <property type="term" value="P:DNA-templated transcription"/>
    <property type="evidence" value="ECO:0007669"/>
    <property type="project" value="TreeGrafter"/>
</dbReference>
<gene>
    <name evidence="6" type="ORF">ADIMK_2192</name>
</gene>
<evidence type="ECO:0000256" key="2">
    <source>
        <dbReference type="ARBA" id="ARBA00023015"/>
    </source>
</evidence>
<feature type="domain" description="HTH lysR-type" evidence="5">
    <location>
        <begin position="8"/>
        <end position="65"/>
    </location>
</feature>
<dbReference type="RefSeq" id="WP_036187761.1">
    <property type="nucleotide sequence ID" value="NZ_JMQN01000031.1"/>
</dbReference>
<dbReference type="InterPro" id="IPR000847">
    <property type="entry name" value="LysR_HTH_N"/>
</dbReference>
<dbReference type="CDD" id="cd08432">
    <property type="entry name" value="PBP2_GcdR_TrpI_HvrB_AmpR_like"/>
    <property type="match status" value="1"/>
</dbReference>
<evidence type="ECO:0000256" key="1">
    <source>
        <dbReference type="ARBA" id="ARBA00009437"/>
    </source>
</evidence>
<dbReference type="SUPFAM" id="SSF53850">
    <property type="entry name" value="Periplasmic binding protein-like II"/>
    <property type="match status" value="1"/>
</dbReference>
<dbReference type="STRING" id="1232683.ADIMK_2192"/>
<dbReference type="PATRIC" id="fig|1232683.4.peg.2151"/>
<dbReference type="GO" id="GO:0003700">
    <property type="term" value="F:DNA-binding transcription factor activity"/>
    <property type="evidence" value="ECO:0007669"/>
    <property type="project" value="InterPro"/>
</dbReference>
<dbReference type="EMBL" id="JMQN01000031">
    <property type="protein sequence ID" value="KEA63626.1"/>
    <property type="molecule type" value="Genomic_DNA"/>
</dbReference>
<keyword evidence="4" id="KW-0804">Transcription</keyword>
<dbReference type="PROSITE" id="PS50931">
    <property type="entry name" value="HTH_LYSR"/>
    <property type="match status" value="1"/>
</dbReference>
<accession>A0A081FYM1</accession>
<dbReference type="PRINTS" id="PR00039">
    <property type="entry name" value="HTHLYSR"/>
</dbReference>
<sequence>MNPRRLTPSMSWLLAFESAAKHLSFTLAAKELSLTQSVVSRHVQSLEKLLEVQLFIRDGRSLKLNEAGAMYLREVRSGLQRIRNASLQINAYRASGGSINIACLPTFAAKWLMPRLADFYSKNPNIVVHIHAKIRQFDLELEGMDAAINGGTNPWPGLDSTILLQDQLVPVISPNLIHKTPLTSPADAINHTLLQIVTRPDDWHYWFAAHNIPTSEMHLGPQFEMTSHVLQAAVAGLGIALIPSCLVEDELKNGTLITPIQSSPNTTLNYNFYLNIAPHRDLPPTVSALKAWLLEVSHDTT</sequence>
<keyword evidence="2" id="KW-0805">Transcription regulation</keyword>
<dbReference type="OrthoDB" id="6787458at2"/>
<dbReference type="GO" id="GO:0043565">
    <property type="term" value="F:sequence-specific DNA binding"/>
    <property type="evidence" value="ECO:0007669"/>
    <property type="project" value="TreeGrafter"/>
</dbReference>
<proteinExistence type="inferred from homology"/>
<dbReference type="PANTHER" id="PTHR30537:SF26">
    <property type="entry name" value="GLYCINE CLEAVAGE SYSTEM TRANSCRIPTIONAL ACTIVATOR"/>
    <property type="match status" value="1"/>
</dbReference>
<evidence type="ECO:0000256" key="4">
    <source>
        <dbReference type="ARBA" id="ARBA00023163"/>
    </source>
</evidence>
<keyword evidence="7" id="KW-1185">Reference proteome</keyword>
<dbReference type="PANTHER" id="PTHR30537">
    <property type="entry name" value="HTH-TYPE TRANSCRIPTIONAL REGULATOR"/>
    <property type="match status" value="1"/>
</dbReference>
<dbReference type="eggNOG" id="COG0583">
    <property type="taxonomic scope" value="Bacteria"/>
</dbReference>
<evidence type="ECO:0000313" key="6">
    <source>
        <dbReference type="EMBL" id="KEA63626.1"/>
    </source>
</evidence>
<evidence type="ECO:0000313" key="7">
    <source>
        <dbReference type="Proteomes" id="UP000028252"/>
    </source>
</evidence>
<evidence type="ECO:0000256" key="3">
    <source>
        <dbReference type="ARBA" id="ARBA00023125"/>
    </source>
</evidence>
<dbReference type="Proteomes" id="UP000028252">
    <property type="component" value="Unassembled WGS sequence"/>
</dbReference>
<dbReference type="Pfam" id="PF03466">
    <property type="entry name" value="LysR_substrate"/>
    <property type="match status" value="1"/>
</dbReference>
<dbReference type="InterPro" id="IPR036390">
    <property type="entry name" value="WH_DNA-bd_sf"/>
</dbReference>
<evidence type="ECO:0000259" key="5">
    <source>
        <dbReference type="PROSITE" id="PS50931"/>
    </source>
</evidence>
<protein>
    <submittedName>
        <fullName evidence="6">Glycine cleavage system transcriptional activator</fullName>
    </submittedName>
</protein>
<comment type="caution">
    <text evidence="6">The sequence shown here is derived from an EMBL/GenBank/DDBJ whole genome shotgun (WGS) entry which is preliminary data.</text>
</comment>
<dbReference type="SUPFAM" id="SSF46785">
    <property type="entry name" value="Winged helix' DNA-binding domain"/>
    <property type="match status" value="1"/>
</dbReference>
<dbReference type="InterPro" id="IPR058163">
    <property type="entry name" value="LysR-type_TF_proteobact-type"/>
</dbReference>